<evidence type="ECO:0000259" key="2">
    <source>
        <dbReference type="PROSITE" id="PS50887"/>
    </source>
</evidence>
<protein>
    <submittedName>
        <fullName evidence="3">Phytochrome-like protein cph2</fullName>
    </submittedName>
</protein>
<dbReference type="CDD" id="cd01948">
    <property type="entry name" value="EAL"/>
    <property type="match status" value="1"/>
</dbReference>
<dbReference type="SMART" id="SM00052">
    <property type="entry name" value="EAL"/>
    <property type="match status" value="1"/>
</dbReference>
<proteinExistence type="predicted"/>
<feature type="domain" description="GGDEF" evidence="2">
    <location>
        <begin position="78"/>
        <end position="208"/>
    </location>
</feature>
<dbReference type="GO" id="GO:0071111">
    <property type="term" value="F:cyclic-guanylate-specific phosphodiesterase activity"/>
    <property type="evidence" value="ECO:0007669"/>
    <property type="project" value="InterPro"/>
</dbReference>
<dbReference type="EMBL" id="VSSQ01010812">
    <property type="protein sequence ID" value="MPM45278.1"/>
    <property type="molecule type" value="Genomic_DNA"/>
</dbReference>
<dbReference type="AlphaFoldDB" id="A0A644ZXY3"/>
<dbReference type="InterPro" id="IPR029787">
    <property type="entry name" value="Nucleotide_cyclase"/>
</dbReference>
<dbReference type="SUPFAM" id="SSF55073">
    <property type="entry name" value="Nucleotide cyclase"/>
    <property type="match status" value="1"/>
</dbReference>
<dbReference type="InterPro" id="IPR043128">
    <property type="entry name" value="Rev_trsase/Diguanyl_cyclase"/>
</dbReference>
<dbReference type="PROSITE" id="PS50883">
    <property type="entry name" value="EAL"/>
    <property type="match status" value="1"/>
</dbReference>
<evidence type="ECO:0000313" key="3">
    <source>
        <dbReference type="EMBL" id="MPM45278.1"/>
    </source>
</evidence>
<dbReference type="PROSITE" id="PS50887">
    <property type="entry name" value="GGDEF"/>
    <property type="match status" value="1"/>
</dbReference>
<dbReference type="Pfam" id="PF00990">
    <property type="entry name" value="GGDEF"/>
    <property type="match status" value="1"/>
</dbReference>
<comment type="caution">
    <text evidence="3">The sequence shown here is derived from an EMBL/GenBank/DDBJ whole genome shotgun (WGS) entry which is preliminary data.</text>
</comment>
<dbReference type="Pfam" id="PF00563">
    <property type="entry name" value="EAL"/>
    <property type="match status" value="1"/>
</dbReference>
<organism evidence="3">
    <name type="scientific">bioreactor metagenome</name>
    <dbReference type="NCBI Taxonomy" id="1076179"/>
    <lineage>
        <taxon>unclassified sequences</taxon>
        <taxon>metagenomes</taxon>
        <taxon>ecological metagenomes</taxon>
    </lineage>
</organism>
<feature type="domain" description="EAL" evidence="1">
    <location>
        <begin position="217"/>
        <end position="472"/>
    </location>
</feature>
<gene>
    <name evidence="3" type="primary">cph2_5</name>
    <name evidence="3" type="ORF">SDC9_91964</name>
</gene>
<reference evidence="3" key="1">
    <citation type="submission" date="2019-08" db="EMBL/GenBank/DDBJ databases">
        <authorList>
            <person name="Kucharzyk K."/>
            <person name="Murdoch R.W."/>
            <person name="Higgins S."/>
            <person name="Loffler F."/>
        </authorList>
    </citation>
    <scope>NUCLEOTIDE SEQUENCE</scope>
</reference>
<dbReference type="NCBIfam" id="TIGR00254">
    <property type="entry name" value="GGDEF"/>
    <property type="match status" value="1"/>
</dbReference>
<accession>A0A644ZXY3</accession>
<dbReference type="InterPro" id="IPR050706">
    <property type="entry name" value="Cyclic-di-GMP_PDE-like"/>
</dbReference>
<dbReference type="InterPro" id="IPR035919">
    <property type="entry name" value="EAL_sf"/>
</dbReference>
<name>A0A644ZXY3_9ZZZZ</name>
<evidence type="ECO:0000259" key="1">
    <source>
        <dbReference type="PROSITE" id="PS50883"/>
    </source>
</evidence>
<dbReference type="SUPFAM" id="SSF141868">
    <property type="entry name" value="EAL domain-like"/>
    <property type="match status" value="1"/>
</dbReference>
<sequence length="472" mass="52593">MTGESKRLDCEYRARNASGEYVWVGCKGTAESNPDGSPGLFVGMISDLGGVSIFDPVSGLLSASEFQRYFHKELSLGRRGVLLLFGIDDFKRINDLYGFVFGDQLLCALGQQMQKLQGCTFYRMDGDKFACIVSGDDGKEAARIFERVRDIAHALPLADRAAFGVSISCGAAFYPVCGEKVEALRAKAEYALEQAKRNGHDSMADYSENLHRKSMDLFRLQEALYKAINNDFEGFSLHYQPLICESDGTVFGAEALLRFSAPNLPHVTPADFIPVLEDSGSINEVGAWIIRTALCQAAEWRKLLPDFTVSVNISYLQMRRPGFREMVLQELERSGVPADGLILELTESCRATAYDQLQADFQFFAEHRIKLALDDFGTGYASIAMLRELTPPWIKIDHTFVASIKDSSLDQAIIEYILQLCGQAGIQVCVEGIETSDIRRTVCKYHPELLQGYYFSKPMPAAEFETCYISRS</sequence>
<dbReference type="InterPro" id="IPR001633">
    <property type="entry name" value="EAL_dom"/>
</dbReference>
<dbReference type="Gene3D" id="3.20.20.450">
    <property type="entry name" value="EAL domain"/>
    <property type="match status" value="1"/>
</dbReference>
<dbReference type="PANTHER" id="PTHR33121:SF79">
    <property type="entry name" value="CYCLIC DI-GMP PHOSPHODIESTERASE PDED-RELATED"/>
    <property type="match status" value="1"/>
</dbReference>
<dbReference type="Gene3D" id="3.30.70.270">
    <property type="match status" value="1"/>
</dbReference>
<dbReference type="Gene3D" id="3.30.450.20">
    <property type="entry name" value="PAS domain"/>
    <property type="match status" value="1"/>
</dbReference>
<dbReference type="CDD" id="cd01949">
    <property type="entry name" value="GGDEF"/>
    <property type="match status" value="1"/>
</dbReference>
<dbReference type="PANTHER" id="PTHR33121">
    <property type="entry name" value="CYCLIC DI-GMP PHOSPHODIESTERASE PDEF"/>
    <property type="match status" value="1"/>
</dbReference>
<dbReference type="InterPro" id="IPR000160">
    <property type="entry name" value="GGDEF_dom"/>
</dbReference>
<dbReference type="SMART" id="SM00267">
    <property type="entry name" value="GGDEF"/>
    <property type="match status" value="1"/>
</dbReference>